<feature type="region of interest" description="Disordered" evidence="9">
    <location>
        <begin position="408"/>
        <end position="596"/>
    </location>
</feature>
<dbReference type="InterPro" id="IPR011516">
    <property type="entry name" value="Shugoshin_N"/>
</dbReference>
<dbReference type="GO" id="GO:0045132">
    <property type="term" value="P:meiotic chromosome segregation"/>
    <property type="evidence" value="ECO:0007669"/>
    <property type="project" value="InterPro"/>
</dbReference>
<feature type="domain" description="Shugoshin N-terminal coiled-coil" evidence="11">
    <location>
        <begin position="17"/>
        <end position="61"/>
    </location>
</feature>
<feature type="compositionally biased region" description="Basic and acidic residues" evidence="9">
    <location>
        <begin position="587"/>
        <end position="596"/>
    </location>
</feature>
<dbReference type="STRING" id="342668.A0A1B8GG36"/>
<proteinExistence type="inferred from homology"/>
<feature type="compositionally biased region" description="Basic and acidic residues" evidence="9">
    <location>
        <begin position="228"/>
        <end position="246"/>
    </location>
</feature>
<keyword evidence="13" id="KW-1185">Reference proteome</keyword>
<name>A0A1B8GG36_9PEZI</name>
<reference evidence="13" key="2">
    <citation type="journal article" date="2018" name="Nat. Commun.">
        <title>Extreme sensitivity to ultraviolet light in the fungal pathogen causing white-nose syndrome of bats.</title>
        <authorList>
            <person name="Palmer J.M."/>
            <person name="Drees K.P."/>
            <person name="Foster J.T."/>
            <person name="Lindner D.L."/>
        </authorList>
    </citation>
    <scope>NUCLEOTIDE SEQUENCE [LARGE SCALE GENOMIC DNA]</scope>
    <source>
        <strain evidence="13">UAMH 10579</strain>
    </source>
</reference>
<dbReference type="AlphaFoldDB" id="A0A1B8GG36"/>
<evidence type="ECO:0000256" key="4">
    <source>
        <dbReference type="ARBA" id="ARBA00022618"/>
    </source>
</evidence>
<feature type="compositionally biased region" description="Polar residues" evidence="9">
    <location>
        <begin position="422"/>
        <end position="433"/>
    </location>
</feature>
<evidence type="ECO:0000256" key="1">
    <source>
        <dbReference type="ARBA" id="ARBA00004584"/>
    </source>
</evidence>
<dbReference type="GO" id="GO:0000779">
    <property type="term" value="C:condensed chromosome, centromeric region"/>
    <property type="evidence" value="ECO:0007669"/>
    <property type="project" value="UniProtKB-ARBA"/>
</dbReference>
<dbReference type="OrthoDB" id="5394106at2759"/>
<gene>
    <name evidence="12" type="ORF">VE01_06341</name>
</gene>
<evidence type="ECO:0000256" key="3">
    <source>
        <dbReference type="ARBA" id="ARBA00022454"/>
    </source>
</evidence>
<evidence type="ECO:0000259" key="11">
    <source>
        <dbReference type="Pfam" id="PF07558"/>
    </source>
</evidence>
<protein>
    <recommendedName>
        <fullName evidence="14">Shugoshin</fullName>
    </recommendedName>
</protein>
<evidence type="ECO:0000313" key="12">
    <source>
        <dbReference type="EMBL" id="OBT94791.1"/>
    </source>
</evidence>
<feature type="region of interest" description="Disordered" evidence="9">
    <location>
        <begin position="102"/>
        <end position="124"/>
    </location>
</feature>
<evidence type="ECO:0000256" key="6">
    <source>
        <dbReference type="ARBA" id="ARBA00023054"/>
    </source>
</evidence>
<keyword evidence="5" id="KW-0159">Chromosome partition</keyword>
<feature type="compositionally biased region" description="Polar residues" evidence="9">
    <location>
        <begin position="524"/>
        <end position="537"/>
    </location>
</feature>
<keyword evidence="8" id="KW-0137">Centromere</keyword>
<evidence type="ECO:0000256" key="9">
    <source>
        <dbReference type="SAM" id="MobiDB-lite"/>
    </source>
</evidence>
<dbReference type="GeneID" id="28839727"/>
<evidence type="ECO:0000259" key="10">
    <source>
        <dbReference type="Pfam" id="PF07557"/>
    </source>
</evidence>
<feature type="compositionally biased region" description="Basic and acidic residues" evidence="9">
    <location>
        <begin position="377"/>
        <end position="388"/>
    </location>
</feature>
<comment type="similarity">
    <text evidence="2">Belongs to the shugoshin family.</text>
</comment>
<keyword evidence="7" id="KW-0131">Cell cycle</keyword>
<evidence type="ECO:0008006" key="14">
    <source>
        <dbReference type="Google" id="ProtNLM"/>
    </source>
</evidence>
<feature type="domain" description="Shugoshin C-terminal" evidence="10">
    <location>
        <begin position="452"/>
        <end position="474"/>
    </location>
</feature>
<dbReference type="Pfam" id="PF07558">
    <property type="entry name" value="Shugoshin_N"/>
    <property type="match status" value="1"/>
</dbReference>
<dbReference type="Pfam" id="PF07557">
    <property type="entry name" value="Shugoshin_C"/>
    <property type="match status" value="1"/>
</dbReference>
<evidence type="ECO:0000256" key="5">
    <source>
        <dbReference type="ARBA" id="ARBA00022829"/>
    </source>
</evidence>
<feature type="compositionally biased region" description="Basic and acidic residues" evidence="9">
    <location>
        <begin position="676"/>
        <end position="687"/>
    </location>
</feature>
<feature type="compositionally biased region" description="Basic and acidic residues" evidence="9">
    <location>
        <begin position="467"/>
        <end position="476"/>
    </location>
</feature>
<comment type="subcellular location">
    <subcellularLocation>
        <location evidence="1">Chromosome</location>
        <location evidence="1">Centromere</location>
    </subcellularLocation>
</comment>
<reference evidence="12 13" key="1">
    <citation type="submission" date="2016-03" db="EMBL/GenBank/DDBJ databases">
        <title>Comparative genomics of Pseudogymnoascus destructans, the fungus causing white-nose syndrome of bats.</title>
        <authorList>
            <person name="Palmer J.M."/>
            <person name="Drees K.P."/>
            <person name="Foster J.T."/>
            <person name="Lindner D.L."/>
        </authorList>
    </citation>
    <scope>NUCLEOTIDE SEQUENCE [LARGE SCALE GENOMIC DNA]</scope>
    <source>
        <strain evidence="12 13">UAMH 10579</strain>
    </source>
</reference>
<dbReference type="EMBL" id="KV460240">
    <property type="protein sequence ID" value="OBT94791.1"/>
    <property type="molecule type" value="Genomic_DNA"/>
</dbReference>
<accession>A0A1B8GG36</accession>
<evidence type="ECO:0000256" key="2">
    <source>
        <dbReference type="ARBA" id="ARBA00010845"/>
    </source>
</evidence>
<feature type="region of interest" description="Disordered" evidence="9">
    <location>
        <begin position="609"/>
        <end position="715"/>
    </location>
</feature>
<dbReference type="InterPro" id="IPR011515">
    <property type="entry name" value="Shugoshin_C"/>
</dbReference>
<evidence type="ECO:0000256" key="7">
    <source>
        <dbReference type="ARBA" id="ARBA00023306"/>
    </source>
</evidence>
<dbReference type="RefSeq" id="XP_018128524.1">
    <property type="nucleotide sequence ID" value="XM_018275793.2"/>
</dbReference>
<dbReference type="GO" id="GO:0005634">
    <property type="term" value="C:nucleus"/>
    <property type="evidence" value="ECO:0007669"/>
    <property type="project" value="InterPro"/>
</dbReference>
<keyword evidence="4" id="KW-0132">Cell division</keyword>
<keyword evidence="6" id="KW-0175">Coiled coil</keyword>
<dbReference type="Proteomes" id="UP000091956">
    <property type="component" value="Unassembled WGS sequence"/>
</dbReference>
<keyword evidence="3" id="KW-0158">Chromosome</keyword>
<organism evidence="12 13">
    <name type="scientific">Pseudogymnoascus verrucosus</name>
    <dbReference type="NCBI Taxonomy" id="342668"/>
    <lineage>
        <taxon>Eukaryota</taxon>
        <taxon>Fungi</taxon>
        <taxon>Dikarya</taxon>
        <taxon>Ascomycota</taxon>
        <taxon>Pezizomycotina</taxon>
        <taxon>Leotiomycetes</taxon>
        <taxon>Thelebolales</taxon>
        <taxon>Thelebolaceae</taxon>
        <taxon>Pseudogymnoascus</taxon>
    </lineage>
</organism>
<feature type="region of interest" description="Disordered" evidence="9">
    <location>
        <begin position="212"/>
        <end position="393"/>
    </location>
</feature>
<feature type="compositionally biased region" description="Basic and acidic residues" evidence="9">
    <location>
        <begin position="698"/>
        <end position="707"/>
    </location>
</feature>
<evidence type="ECO:0000256" key="8">
    <source>
        <dbReference type="ARBA" id="ARBA00023328"/>
    </source>
</evidence>
<evidence type="ECO:0000313" key="13">
    <source>
        <dbReference type="Proteomes" id="UP000091956"/>
    </source>
</evidence>
<dbReference type="GO" id="GO:0051301">
    <property type="term" value="P:cell division"/>
    <property type="evidence" value="ECO:0007669"/>
    <property type="project" value="UniProtKB-KW"/>
</dbReference>
<feature type="compositionally biased region" description="Basic and acidic residues" evidence="9">
    <location>
        <begin position="622"/>
        <end position="635"/>
    </location>
</feature>
<sequence length="715" mass="78447">MARLNEASAPADPVELLRRKYIRQNKDIARVNSIQAVRIRNLETEVSRLLAENLNLRGQIITQETQPNRSRNFISHVGEVRSELDAKLQDIMALVAKLDRPVKEPRRSSAGTKVPKAKRRNTEERGQMMDALAEQEGRLPAIVENKHYPRRTLDAQEITEILSDPIPGISDSPDIGPPPVSHFMNEDPVKIDLPTSSKTDVEEVADFGPTLPVNLEQRRKRKDMSGIPDHERPVKNDAAPCEKKESVQPTKSGAKRKFNVSDDVEDEREARPVSIAPEDSRHSRRTAVDKSQPLKESTPAEKPVARIQREVALARAKTRDKAASNVQASAPIVASGPPRKALGPKTSNTDIANSPKKPSKPPVGDDSSLPGKIAGIKGKERPRSRNEPRIVIPAQVDPVVAMPSVETIPEPETPAALEDLFSPTSSAPSTVRQISRDTPPPQEIGQGGEGHRPSRRARASVNYAEPNLRDKMRRPAEGQIDAVSGESKYRRASCVPAEDEPLTAVKIKPEPGTGDDASWKSKLPTASNASVYSNSPLSGKVADVAPIQEIPQRKRRSSQLHTNSGDEEAKSGSGAAIAALMSANRKPKTELSDRDPVASAFKKMEKRMADLDIYEFSGSPPRESRTRRNNEDPQKQRVSRSQSATDMLDLTTAGRQSTRRRQSTLGVGVGDAAATKMEEYKNGEKTVQRPSSMQVPPKEGEGIERLGARRRSMML</sequence>